<dbReference type="HOGENOM" id="CLU_1158287_0_0_1"/>
<evidence type="ECO:0000313" key="1">
    <source>
        <dbReference type="EMBL" id="CAK64768.1"/>
    </source>
</evidence>
<protein>
    <recommendedName>
        <fullName evidence="3">Transmembrane protein</fullName>
    </recommendedName>
</protein>
<keyword evidence="2" id="KW-1185">Reference proteome</keyword>
<dbReference type="GeneID" id="5017957"/>
<proteinExistence type="predicted"/>
<dbReference type="EMBL" id="CT868034">
    <property type="protein sequence ID" value="CAK64768.1"/>
    <property type="molecule type" value="Genomic_DNA"/>
</dbReference>
<accession>A0C1V1</accession>
<dbReference type="KEGG" id="ptm:GSPATT00034245001"/>
<evidence type="ECO:0000313" key="2">
    <source>
        <dbReference type="Proteomes" id="UP000000600"/>
    </source>
</evidence>
<evidence type="ECO:0008006" key="3">
    <source>
        <dbReference type="Google" id="ProtNLM"/>
    </source>
</evidence>
<organism evidence="1 2">
    <name type="scientific">Paramecium tetraurelia</name>
    <dbReference type="NCBI Taxonomy" id="5888"/>
    <lineage>
        <taxon>Eukaryota</taxon>
        <taxon>Sar</taxon>
        <taxon>Alveolata</taxon>
        <taxon>Ciliophora</taxon>
        <taxon>Intramacronucleata</taxon>
        <taxon>Oligohymenophorea</taxon>
        <taxon>Peniculida</taxon>
        <taxon>Parameciidae</taxon>
        <taxon>Paramecium</taxon>
    </lineage>
</organism>
<dbReference type="RefSeq" id="XP_001432165.1">
    <property type="nucleotide sequence ID" value="XM_001432128.1"/>
</dbReference>
<sequence>MSDSIFILLQQFCQTCFDCSQFQVLPLSMLYDQITEMTCQAAQNNAQLYVFMINKIFLKNLKSNIQCPVSLLSLEQNIQSLIFVYLRIYFRFQQCSQITTYCMTFVCNNGRSEYPTCRNSVAYPTNIIIHVYLAISFSCMQNKCNICCFSFSPDFMIISAHQIKLAKHVLLQKFSECSNCILSIKLVQQVLKLPITCPIYFVNIRQVVILIHAICYKLSSYSKYFSNNKCLLILYLRMLT</sequence>
<reference evidence="1 2" key="1">
    <citation type="journal article" date="2006" name="Nature">
        <title>Global trends of whole-genome duplications revealed by the ciliate Paramecium tetraurelia.</title>
        <authorList>
            <consortium name="Genoscope"/>
            <person name="Aury J.-M."/>
            <person name="Jaillon O."/>
            <person name="Duret L."/>
            <person name="Noel B."/>
            <person name="Jubin C."/>
            <person name="Porcel B.M."/>
            <person name="Segurens B."/>
            <person name="Daubin V."/>
            <person name="Anthouard V."/>
            <person name="Aiach N."/>
            <person name="Arnaiz O."/>
            <person name="Billaut A."/>
            <person name="Beisson J."/>
            <person name="Blanc I."/>
            <person name="Bouhouche K."/>
            <person name="Camara F."/>
            <person name="Duharcourt S."/>
            <person name="Guigo R."/>
            <person name="Gogendeau D."/>
            <person name="Katinka M."/>
            <person name="Keller A.-M."/>
            <person name="Kissmehl R."/>
            <person name="Klotz C."/>
            <person name="Koll F."/>
            <person name="Le Moue A."/>
            <person name="Lepere C."/>
            <person name="Malinsky S."/>
            <person name="Nowacki M."/>
            <person name="Nowak J.K."/>
            <person name="Plattner H."/>
            <person name="Poulain J."/>
            <person name="Ruiz F."/>
            <person name="Serrano V."/>
            <person name="Zagulski M."/>
            <person name="Dessen P."/>
            <person name="Betermier M."/>
            <person name="Weissenbach J."/>
            <person name="Scarpelli C."/>
            <person name="Schachter V."/>
            <person name="Sperling L."/>
            <person name="Meyer E."/>
            <person name="Cohen J."/>
            <person name="Wincker P."/>
        </authorList>
    </citation>
    <scope>NUCLEOTIDE SEQUENCE [LARGE SCALE GENOMIC DNA]</scope>
    <source>
        <strain evidence="1 2">Stock d4-2</strain>
    </source>
</reference>
<name>A0C1V1_PARTE</name>
<dbReference type="InParanoid" id="A0C1V1"/>
<dbReference type="Proteomes" id="UP000000600">
    <property type="component" value="Unassembled WGS sequence"/>
</dbReference>
<gene>
    <name evidence="1" type="ORF">GSPATT00034245001</name>
</gene>
<dbReference type="AlphaFoldDB" id="A0C1V1"/>